<dbReference type="Proteomes" id="UP001314229">
    <property type="component" value="Unassembled WGS sequence"/>
</dbReference>
<dbReference type="Pfam" id="PF26158">
    <property type="entry name" value="Claudin_TMEM179-179B"/>
    <property type="match status" value="1"/>
</dbReference>
<dbReference type="AlphaFoldDB" id="A0AAV1P8L5"/>
<comment type="caution">
    <text evidence="7">The sequence shown here is derived from an EMBL/GenBank/DDBJ whole genome shotgun (WGS) entry which is preliminary data.</text>
</comment>
<accession>A0AAV1P8L5</accession>
<evidence type="ECO:0000256" key="2">
    <source>
        <dbReference type="ARBA" id="ARBA00022692"/>
    </source>
</evidence>
<keyword evidence="8" id="KW-1185">Reference proteome</keyword>
<sequence>MMALTGLLLVELGLYASCFVCGIVTAASLTIVQGNFGGLCMLYGLVSYNATASTIGVQSSSSSSLCYFVSAISVMVAVVCFSLSLYWMYTFCIDGDIRRERVWMNLIVAVCGVFLFFLLITGCMLKIGRDSLCTSVMQTVPNITRCEDAQTRKWASPLKGGRFYNSLHKAETAVWVNFFFWLIIGVLVVIQRRQSSGSKMLVVGQGDYGGPAGGLFGDPGVTAAETEPFFNRPARPQVFRPLDTIEAFPLDEDGIRTHACRAQWISSPSP</sequence>
<comment type="subcellular location">
    <subcellularLocation>
        <location evidence="1">Membrane</location>
        <topology evidence="1">Multi-pass membrane protein</topology>
    </subcellularLocation>
</comment>
<evidence type="ECO:0000256" key="6">
    <source>
        <dbReference type="SAM" id="Phobius"/>
    </source>
</evidence>
<keyword evidence="3 6" id="KW-1133">Transmembrane helix</keyword>
<feature type="transmembrane region" description="Helical" evidence="6">
    <location>
        <begin position="102"/>
        <end position="127"/>
    </location>
</feature>
<dbReference type="InterPro" id="IPR029776">
    <property type="entry name" value="TMEM179B"/>
</dbReference>
<evidence type="ECO:0000256" key="4">
    <source>
        <dbReference type="ARBA" id="ARBA00023136"/>
    </source>
</evidence>
<evidence type="ECO:0000256" key="1">
    <source>
        <dbReference type="ARBA" id="ARBA00004141"/>
    </source>
</evidence>
<comment type="similarity">
    <text evidence="5">Belongs to the TMEM179 family.</text>
</comment>
<dbReference type="InterPro" id="IPR059010">
    <property type="entry name" value="TMEM179-179B"/>
</dbReference>
<feature type="transmembrane region" description="Helical" evidence="6">
    <location>
        <begin position="67"/>
        <end position="90"/>
    </location>
</feature>
<evidence type="ECO:0000313" key="7">
    <source>
        <dbReference type="EMBL" id="CAK6967963.1"/>
    </source>
</evidence>
<feature type="transmembrane region" description="Helical" evidence="6">
    <location>
        <begin position="172"/>
        <end position="190"/>
    </location>
</feature>
<proteinExistence type="inferred from homology"/>
<gene>
    <name evidence="7" type="ORF">FSCOSCO3_A028453</name>
</gene>
<protein>
    <submittedName>
        <fullName evidence="7">Transmembrane protein 179B</fullName>
    </submittedName>
</protein>
<evidence type="ECO:0000256" key="3">
    <source>
        <dbReference type="ARBA" id="ARBA00022989"/>
    </source>
</evidence>
<dbReference type="PANTHER" id="PTHR31056">
    <property type="entry name" value="TRANSMEMBRANE PROTEIN 179B"/>
    <property type="match status" value="1"/>
</dbReference>
<dbReference type="PANTHER" id="PTHR31056:SF1">
    <property type="entry name" value="TRANSMEMBRANE PROTEIN 179B"/>
    <property type="match status" value="1"/>
</dbReference>
<evidence type="ECO:0000256" key="5">
    <source>
        <dbReference type="ARBA" id="ARBA00093776"/>
    </source>
</evidence>
<organism evidence="7 8">
    <name type="scientific">Scomber scombrus</name>
    <name type="common">Atlantic mackerel</name>
    <name type="synonym">Scomber vernalis</name>
    <dbReference type="NCBI Taxonomy" id="13677"/>
    <lineage>
        <taxon>Eukaryota</taxon>
        <taxon>Metazoa</taxon>
        <taxon>Chordata</taxon>
        <taxon>Craniata</taxon>
        <taxon>Vertebrata</taxon>
        <taxon>Euteleostomi</taxon>
        <taxon>Actinopterygii</taxon>
        <taxon>Neopterygii</taxon>
        <taxon>Teleostei</taxon>
        <taxon>Neoteleostei</taxon>
        <taxon>Acanthomorphata</taxon>
        <taxon>Pelagiaria</taxon>
        <taxon>Scombriformes</taxon>
        <taxon>Scombridae</taxon>
        <taxon>Scomber</taxon>
    </lineage>
</organism>
<dbReference type="EMBL" id="CAWUFR010000112">
    <property type="protein sequence ID" value="CAK6967963.1"/>
    <property type="molecule type" value="Genomic_DNA"/>
</dbReference>
<keyword evidence="2 6" id="KW-0812">Transmembrane</keyword>
<name>A0AAV1P8L5_SCOSC</name>
<evidence type="ECO:0000313" key="8">
    <source>
        <dbReference type="Proteomes" id="UP001314229"/>
    </source>
</evidence>
<feature type="transmembrane region" description="Helical" evidence="6">
    <location>
        <begin position="12"/>
        <end position="32"/>
    </location>
</feature>
<keyword evidence="4 6" id="KW-0472">Membrane</keyword>
<reference evidence="7 8" key="1">
    <citation type="submission" date="2024-01" db="EMBL/GenBank/DDBJ databases">
        <authorList>
            <person name="Alioto T."/>
            <person name="Alioto T."/>
            <person name="Gomez Garrido J."/>
        </authorList>
    </citation>
    <scope>NUCLEOTIDE SEQUENCE [LARGE SCALE GENOMIC DNA]</scope>
</reference>